<organism evidence="1">
    <name type="scientific">Magallana gigas</name>
    <name type="common">Pacific oyster</name>
    <name type="synonym">Crassostrea gigas</name>
    <dbReference type="NCBI Taxonomy" id="29159"/>
    <lineage>
        <taxon>Eukaryota</taxon>
        <taxon>Metazoa</taxon>
        <taxon>Spiralia</taxon>
        <taxon>Lophotrochozoa</taxon>
        <taxon>Mollusca</taxon>
        <taxon>Bivalvia</taxon>
        <taxon>Autobranchia</taxon>
        <taxon>Pteriomorphia</taxon>
        <taxon>Ostreida</taxon>
        <taxon>Ostreoidea</taxon>
        <taxon>Ostreidae</taxon>
        <taxon>Magallana</taxon>
    </lineage>
</organism>
<dbReference type="InterPro" id="IPR052787">
    <property type="entry name" value="MAVS"/>
</dbReference>
<dbReference type="InParanoid" id="K1PA79"/>
<name>K1PA79_MAGGI</name>
<gene>
    <name evidence="1" type="ORF">CGI_10005656</name>
</gene>
<dbReference type="HOGENOM" id="CLU_1837032_0_0_1"/>
<protein>
    <submittedName>
        <fullName evidence="1">Uncharacterized protein</fullName>
    </submittedName>
</protein>
<evidence type="ECO:0000313" key="1">
    <source>
        <dbReference type="EMBL" id="EKC20667.1"/>
    </source>
</evidence>
<proteinExistence type="predicted"/>
<dbReference type="EMBL" id="JH816575">
    <property type="protein sequence ID" value="EKC20667.1"/>
    <property type="molecule type" value="Genomic_DNA"/>
</dbReference>
<accession>K1PA79</accession>
<dbReference type="AlphaFoldDB" id="K1PA79"/>
<reference evidence="1" key="1">
    <citation type="journal article" date="2012" name="Nature">
        <title>The oyster genome reveals stress adaptation and complexity of shell formation.</title>
        <authorList>
            <person name="Zhang G."/>
            <person name="Fang X."/>
            <person name="Guo X."/>
            <person name="Li L."/>
            <person name="Luo R."/>
            <person name="Xu F."/>
            <person name="Yang P."/>
            <person name="Zhang L."/>
            <person name="Wang X."/>
            <person name="Qi H."/>
            <person name="Xiong Z."/>
            <person name="Que H."/>
            <person name="Xie Y."/>
            <person name="Holland P.W."/>
            <person name="Paps J."/>
            <person name="Zhu Y."/>
            <person name="Wu F."/>
            <person name="Chen Y."/>
            <person name="Wang J."/>
            <person name="Peng C."/>
            <person name="Meng J."/>
            <person name="Yang L."/>
            <person name="Liu J."/>
            <person name="Wen B."/>
            <person name="Zhang N."/>
            <person name="Huang Z."/>
            <person name="Zhu Q."/>
            <person name="Feng Y."/>
            <person name="Mount A."/>
            <person name="Hedgecock D."/>
            <person name="Xu Z."/>
            <person name="Liu Y."/>
            <person name="Domazet-Loso T."/>
            <person name="Du Y."/>
            <person name="Sun X."/>
            <person name="Zhang S."/>
            <person name="Liu B."/>
            <person name="Cheng P."/>
            <person name="Jiang X."/>
            <person name="Li J."/>
            <person name="Fan D."/>
            <person name="Wang W."/>
            <person name="Fu W."/>
            <person name="Wang T."/>
            <person name="Wang B."/>
            <person name="Zhang J."/>
            <person name="Peng Z."/>
            <person name="Li Y."/>
            <person name="Li N."/>
            <person name="Wang J."/>
            <person name="Chen M."/>
            <person name="He Y."/>
            <person name="Tan F."/>
            <person name="Song X."/>
            <person name="Zheng Q."/>
            <person name="Huang R."/>
            <person name="Yang H."/>
            <person name="Du X."/>
            <person name="Chen L."/>
            <person name="Yang M."/>
            <person name="Gaffney P.M."/>
            <person name="Wang S."/>
            <person name="Luo L."/>
            <person name="She Z."/>
            <person name="Ming Y."/>
            <person name="Huang W."/>
            <person name="Zhang S."/>
            <person name="Huang B."/>
            <person name="Zhang Y."/>
            <person name="Qu T."/>
            <person name="Ni P."/>
            <person name="Miao G."/>
            <person name="Wang J."/>
            <person name="Wang Q."/>
            <person name="Steinberg C.E."/>
            <person name="Wang H."/>
            <person name="Li N."/>
            <person name="Qian L."/>
            <person name="Zhang G."/>
            <person name="Li Y."/>
            <person name="Yang H."/>
            <person name="Liu X."/>
            <person name="Wang J."/>
            <person name="Yin Y."/>
            <person name="Wang J."/>
        </authorList>
    </citation>
    <scope>NUCLEOTIDE SEQUENCE [LARGE SCALE GENOMIC DNA]</scope>
    <source>
        <strain evidence="1">05x7-T-G4-1.051#20</strain>
    </source>
</reference>
<dbReference type="PANTHER" id="PTHR21446:SF12">
    <property type="entry name" value="POTASSIUM CHANNEL TETRAMERIZATION DOMAIN CONTAINING 1"/>
    <property type="match status" value="1"/>
</dbReference>
<dbReference type="PANTHER" id="PTHR21446">
    <property type="entry name" value="DUF3504 DOMAIN-CONTAINING PROTEIN"/>
    <property type="match status" value="1"/>
</dbReference>
<sequence>MAASDSRRFADTSANKIQHKRLRLNSENTIRSNRNCAYIRLNVTLAHFYVDLRKPDGGRYKATSFKSIHSVLNRYLKSPPHNKEFDIVKDQCLTGANTNSRVQISEMKRMGLAVVDYHPVINEADRSKLYTSMFMNPETP</sequence>